<comment type="cofactor">
    <cofactor evidence="5">
        <name>Mg(2+)</name>
        <dbReference type="ChEBI" id="CHEBI:18420"/>
    </cofactor>
</comment>
<comment type="catalytic activity">
    <reaction evidence="5">
        <text>(6S)-5-formyl-5,6,7,8-tetrahydrofolate + ATP = (6R)-5,10-methenyltetrahydrofolate + ADP + phosphate</text>
        <dbReference type="Rhea" id="RHEA:10488"/>
        <dbReference type="ChEBI" id="CHEBI:30616"/>
        <dbReference type="ChEBI" id="CHEBI:43474"/>
        <dbReference type="ChEBI" id="CHEBI:57455"/>
        <dbReference type="ChEBI" id="CHEBI:57457"/>
        <dbReference type="ChEBI" id="CHEBI:456216"/>
        <dbReference type="EC" id="6.3.3.2"/>
    </reaction>
</comment>
<organism evidence="6 7">
    <name type="scientific">Gammaproteobacteria bacterium LSUCC0057</name>
    <dbReference type="NCBI Taxonomy" id="2559237"/>
    <lineage>
        <taxon>Bacteria</taxon>
        <taxon>Pseudomonadati</taxon>
        <taxon>Pseudomonadota</taxon>
        <taxon>Gammaproteobacteria</taxon>
        <taxon>Cellvibrionales</taxon>
        <taxon>Porticoccaceae</taxon>
        <taxon>SAR92 clade</taxon>
    </lineage>
</organism>
<protein>
    <recommendedName>
        <fullName evidence="5">5-formyltetrahydrofolate cyclo-ligase</fullName>
        <ecNumber evidence="5">6.3.3.2</ecNumber>
    </recommendedName>
</protein>
<comment type="caution">
    <text evidence="6">The sequence shown here is derived from an EMBL/GenBank/DDBJ whole genome shotgun (WGS) entry which is preliminary data.</text>
</comment>
<dbReference type="Pfam" id="PF01812">
    <property type="entry name" value="5-FTHF_cyc-lig"/>
    <property type="match status" value="1"/>
</dbReference>
<evidence type="ECO:0000256" key="2">
    <source>
        <dbReference type="ARBA" id="ARBA00022741"/>
    </source>
</evidence>
<dbReference type="SUPFAM" id="SSF100950">
    <property type="entry name" value="NagB/RpiA/CoA transferase-like"/>
    <property type="match status" value="1"/>
</dbReference>
<dbReference type="EC" id="6.3.3.2" evidence="5"/>
<dbReference type="OrthoDB" id="9801938at2"/>
<name>A0A4Y8UHZ7_9GAMM</name>
<evidence type="ECO:0000256" key="3">
    <source>
        <dbReference type="ARBA" id="ARBA00022840"/>
    </source>
</evidence>
<dbReference type="GO" id="GO:0035999">
    <property type="term" value="P:tetrahydrofolate interconversion"/>
    <property type="evidence" value="ECO:0007669"/>
    <property type="project" value="TreeGrafter"/>
</dbReference>
<evidence type="ECO:0000256" key="5">
    <source>
        <dbReference type="RuleBase" id="RU361279"/>
    </source>
</evidence>
<dbReference type="InterPro" id="IPR024185">
    <property type="entry name" value="FTHF_cligase-like_sf"/>
</dbReference>
<dbReference type="InterPro" id="IPR037171">
    <property type="entry name" value="NagB/RpiA_transferase-like"/>
</dbReference>
<dbReference type="Gene3D" id="3.40.50.10420">
    <property type="entry name" value="NagB/RpiA/CoA transferase-like"/>
    <property type="match status" value="1"/>
</dbReference>
<keyword evidence="6" id="KW-0436">Ligase</keyword>
<dbReference type="PANTHER" id="PTHR23407">
    <property type="entry name" value="ATPASE INHIBITOR/5-FORMYLTETRAHYDROFOLATE CYCLO-LIGASE"/>
    <property type="match status" value="1"/>
</dbReference>
<dbReference type="GO" id="GO:0009396">
    <property type="term" value="P:folic acid-containing compound biosynthetic process"/>
    <property type="evidence" value="ECO:0007669"/>
    <property type="project" value="TreeGrafter"/>
</dbReference>
<dbReference type="AlphaFoldDB" id="A0A4Y8UHZ7"/>
<dbReference type="PANTHER" id="PTHR23407:SF1">
    <property type="entry name" value="5-FORMYLTETRAHYDROFOLATE CYCLO-LIGASE"/>
    <property type="match status" value="1"/>
</dbReference>
<accession>A0A4Y8UHZ7</accession>
<evidence type="ECO:0000256" key="1">
    <source>
        <dbReference type="ARBA" id="ARBA00010638"/>
    </source>
</evidence>
<comment type="similarity">
    <text evidence="1 5">Belongs to the 5-formyltetrahydrofolate cyclo-ligase family.</text>
</comment>
<keyword evidence="5" id="KW-0479">Metal-binding</keyword>
<feature type="binding site" evidence="4">
    <location>
        <position position="54"/>
    </location>
    <ligand>
        <name>substrate</name>
    </ligand>
</feature>
<reference evidence="6 7" key="1">
    <citation type="submission" date="2019-03" db="EMBL/GenBank/DDBJ databases">
        <title>Draft genome of Gammaproteobacteria bacterium LSUCC0057, a member of the SAR92 clade.</title>
        <authorList>
            <person name="Lanclos V.C."/>
            <person name="Doiron C."/>
            <person name="Henson M.W."/>
            <person name="Thrash J.C."/>
        </authorList>
    </citation>
    <scope>NUCLEOTIDE SEQUENCE [LARGE SCALE GENOMIC DNA]</scope>
    <source>
        <strain evidence="6 7">LSUCC0057</strain>
    </source>
</reference>
<dbReference type="EMBL" id="SPIA01000002">
    <property type="protein sequence ID" value="TFH68048.1"/>
    <property type="molecule type" value="Genomic_DNA"/>
</dbReference>
<dbReference type="InterPro" id="IPR002698">
    <property type="entry name" value="FTHF_cligase"/>
</dbReference>
<evidence type="ECO:0000313" key="7">
    <source>
        <dbReference type="Proteomes" id="UP000298133"/>
    </source>
</evidence>
<dbReference type="PIRSF" id="PIRSF006806">
    <property type="entry name" value="FTHF_cligase"/>
    <property type="match status" value="1"/>
</dbReference>
<dbReference type="GO" id="GO:0005524">
    <property type="term" value="F:ATP binding"/>
    <property type="evidence" value="ECO:0007669"/>
    <property type="project" value="UniProtKB-KW"/>
</dbReference>
<evidence type="ECO:0000256" key="4">
    <source>
        <dbReference type="PIRSR" id="PIRSR006806-1"/>
    </source>
</evidence>
<dbReference type="GO" id="GO:0030272">
    <property type="term" value="F:5-formyltetrahydrofolate cyclo-ligase activity"/>
    <property type="evidence" value="ECO:0007669"/>
    <property type="project" value="UniProtKB-EC"/>
</dbReference>
<dbReference type="Proteomes" id="UP000298133">
    <property type="component" value="Unassembled WGS sequence"/>
</dbReference>
<gene>
    <name evidence="6" type="ORF">E3W66_07325</name>
</gene>
<dbReference type="GO" id="GO:0046872">
    <property type="term" value="F:metal ion binding"/>
    <property type="evidence" value="ECO:0007669"/>
    <property type="project" value="UniProtKB-KW"/>
</dbReference>
<sequence>MPTESLRRQLRQRRRAISPAAQQRAATAVAEQLQQQRWFAAAHRVALYSASDGEVATQPLYNGCQRRGSDCLLPIIAPHHQLLWALWQRDAILTANRYGILEPPAPWQMLALTACQVVVVPLVGFDRDGNRIGMGGGYYDRALGALASSNRPITVGIAHSCQEVAKITPQKWDIPLDYIVTERELLCAKQK</sequence>
<keyword evidence="7" id="KW-1185">Reference proteome</keyword>
<keyword evidence="5" id="KW-0460">Magnesium</keyword>
<dbReference type="NCBIfam" id="TIGR02727">
    <property type="entry name" value="MTHFS_bact"/>
    <property type="match status" value="1"/>
</dbReference>
<keyword evidence="2 4" id="KW-0547">Nucleotide-binding</keyword>
<evidence type="ECO:0000313" key="6">
    <source>
        <dbReference type="EMBL" id="TFH68048.1"/>
    </source>
</evidence>
<keyword evidence="3 4" id="KW-0067">ATP-binding</keyword>
<feature type="binding site" evidence="4">
    <location>
        <begin position="131"/>
        <end position="139"/>
    </location>
    <ligand>
        <name>ATP</name>
        <dbReference type="ChEBI" id="CHEBI:30616"/>
    </ligand>
</feature>
<proteinExistence type="inferred from homology"/>